<dbReference type="PANTHER" id="PTHR40940">
    <property type="entry name" value="PROTEIN BATD-RELATED"/>
    <property type="match status" value="1"/>
</dbReference>
<organism evidence="5 6">
    <name type="scientific">Teichococcus globiformis</name>
    <dbReference type="NCBI Taxonomy" id="2307229"/>
    <lineage>
        <taxon>Bacteria</taxon>
        <taxon>Pseudomonadati</taxon>
        <taxon>Pseudomonadota</taxon>
        <taxon>Alphaproteobacteria</taxon>
        <taxon>Acetobacterales</taxon>
        <taxon>Roseomonadaceae</taxon>
        <taxon>Roseomonas</taxon>
    </lineage>
</organism>
<keyword evidence="3" id="KW-0732">Signal</keyword>
<comment type="caution">
    <text evidence="5">The sequence shown here is derived from an EMBL/GenBank/DDBJ whole genome shotgun (WGS) entry which is preliminary data.</text>
</comment>
<dbReference type="InterPro" id="IPR057699">
    <property type="entry name" value="DUF7939"/>
</dbReference>
<sequence length="434" mass="46464">MRLIGFVLALLFLLPAKAPAQQNEPLLLRIAVSPEGLVSVNQRVTVTLTVMTPVRFVDPPQWPDLSVTGGKAVILPEATTLPGTERVGGESYAALQRNYALFPATPGSLTVNPFTMTLRVGGPDGQPVEAKATTRSLEITSRIPPGITDITRLVVAPNFQLSSSLEGARSDIQVGQAVTRHLHMEADGTTAMLLPPVIWGAVDGVRIYPDPPALQDHAERGQLHAVRNESAAFVPQRPGDIVLPGFTVDWLEPATGRLQKLSIEPIRLTVLSALPTTGVAHRVPSWWAWLLPLVLLPGGALWWWWRRRAARGPDPVDALAAACRADDARAAAVALYRWADARLPPGGERQVARLADLAGTPELAQEADALGAQIYGAAAAGAWQGAPLLAAARKADSTLHHPQARPSRGTTTLPPLNPLQHAPAARLTQPRWAR</sequence>
<dbReference type="RefSeq" id="WP_379599035.1">
    <property type="nucleotide sequence ID" value="NZ_JBHRTN010000020.1"/>
</dbReference>
<keyword evidence="6" id="KW-1185">Reference proteome</keyword>
<reference evidence="6" key="1">
    <citation type="journal article" date="2019" name="Int. J. Syst. Evol. Microbiol.">
        <title>The Global Catalogue of Microorganisms (GCM) 10K type strain sequencing project: providing services to taxonomists for standard genome sequencing and annotation.</title>
        <authorList>
            <consortium name="The Broad Institute Genomics Platform"/>
            <consortium name="The Broad Institute Genome Sequencing Center for Infectious Disease"/>
            <person name="Wu L."/>
            <person name="Ma J."/>
        </authorList>
    </citation>
    <scope>NUCLEOTIDE SEQUENCE [LARGE SCALE GENOMIC DNA]</scope>
    <source>
        <strain evidence="6">KCTC 52094</strain>
    </source>
</reference>
<proteinExistence type="predicted"/>
<dbReference type="Proteomes" id="UP001595593">
    <property type="component" value="Unassembled WGS sequence"/>
</dbReference>
<evidence type="ECO:0000259" key="4">
    <source>
        <dbReference type="Pfam" id="PF25607"/>
    </source>
</evidence>
<evidence type="ECO:0000313" key="5">
    <source>
        <dbReference type="EMBL" id="MFC3127192.1"/>
    </source>
</evidence>
<evidence type="ECO:0000256" key="1">
    <source>
        <dbReference type="SAM" id="MobiDB-lite"/>
    </source>
</evidence>
<feature type="domain" description="DUF7939" evidence="4">
    <location>
        <begin position="316"/>
        <end position="396"/>
    </location>
</feature>
<gene>
    <name evidence="5" type="ORF">ACFOD4_19160</name>
</gene>
<evidence type="ECO:0000256" key="3">
    <source>
        <dbReference type="SAM" id="SignalP"/>
    </source>
</evidence>
<dbReference type="PANTHER" id="PTHR40940:SF1">
    <property type="entry name" value="PROTEIN BATD"/>
    <property type="match status" value="1"/>
</dbReference>
<protein>
    <recommendedName>
        <fullName evidence="4">DUF7939 domain-containing protein</fullName>
    </recommendedName>
</protein>
<keyword evidence="2" id="KW-0812">Transmembrane</keyword>
<feature type="chain" id="PRO_5045101496" description="DUF7939 domain-containing protein" evidence="3">
    <location>
        <begin position="21"/>
        <end position="434"/>
    </location>
</feature>
<dbReference type="InterPro" id="IPR025738">
    <property type="entry name" value="BatD"/>
</dbReference>
<keyword evidence="2" id="KW-1133">Transmembrane helix</keyword>
<name>A0ABV7G874_9PROT</name>
<feature type="transmembrane region" description="Helical" evidence="2">
    <location>
        <begin position="286"/>
        <end position="305"/>
    </location>
</feature>
<feature type="region of interest" description="Disordered" evidence="1">
    <location>
        <begin position="394"/>
        <end position="434"/>
    </location>
</feature>
<accession>A0ABV7G874</accession>
<evidence type="ECO:0000313" key="6">
    <source>
        <dbReference type="Proteomes" id="UP001595593"/>
    </source>
</evidence>
<evidence type="ECO:0000256" key="2">
    <source>
        <dbReference type="SAM" id="Phobius"/>
    </source>
</evidence>
<keyword evidence="2" id="KW-0472">Membrane</keyword>
<dbReference type="EMBL" id="JBHRTN010000020">
    <property type="protein sequence ID" value="MFC3127192.1"/>
    <property type="molecule type" value="Genomic_DNA"/>
</dbReference>
<dbReference type="Pfam" id="PF25607">
    <property type="entry name" value="DUF7939"/>
    <property type="match status" value="1"/>
</dbReference>
<feature type="signal peptide" evidence="3">
    <location>
        <begin position="1"/>
        <end position="20"/>
    </location>
</feature>